<dbReference type="Pfam" id="PF00271">
    <property type="entry name" value="Helicase_C"/>
    <property type="match status" value="1"/>
</dbReference>
<dbReference type="InterPro" id="IPR014001">
    <property type="entry name" value="Helicase_ATP-bd"/>
</dbReference>
<dbReference type="InParanoid" id="E5A6Z3"/>
<protein>
    <submittedName>
        <fullName evidence="5">Similar to DEAD/DEAH box helicase</fullName>
    </submittedName>
</protein>
<dbReference type="PROSITE" id="PS51192">
    <property type="entry name" value="HELICASE_ATP_BIND_1"/>
    <property type="match status" value="1"/>
</dbReference>
<dbReference type="AlphaFoldDB" id="E5A6Z3"/>
<keyword evidence="6" id="KW-1185">Reference proteome</keyword>
<dbReference type="InterPro" id="IPR050742">
    <property type="entry name" value="Helicase_Restrict-Modif_Enz"/>
</dbReference>
<dbReference type="CDD" id="cd18799">
    <property type="entry name" value="SF2_C_EcoAI-like"/>
    <property type="match status" value="1"/>
</dbReference>
<feature type="compositionally biased region" description="Pro residues" evidence="2">
    <location>
        <begin position="39"/>
        <end position="66"/>
    </location>
</feature>
<dbReference type="InterPro" id="IPR027417">
    <property type="entry name" value="P-loop_NTPase"/>
</dbReference>
<dbReference type="OMA" id="HVIDMVA"/>
<dbReference type="VEuPathDB" id="FungiDB:LEMA_P086270.1"/>
<dbReference type="EMBL" id="FP929135">
    <property type="protein sequence ID" value="CBX99388.1"/>
    <property type="molecule type" value="Genomic_DNA"/>
</dbReference>
<dbReference type="GO" id="GO:0005759">
    <property type="term" value="C:mitochondrial matrix"/>
    <property type="evidence" value="ECO:0007669"/>
    <property type="project" value="TreeGrafter"/>
</dbReference>
<dbReference type="GO" id="GO:0016787">
    <property type="term" value="F:hydrolase activity"/>
    <property type="evidence" value="ECO:0007669"/>
    <property type="project" value="InterPro"/>
</dbReference>
<dbReference type="GO" id="GO:0032042">
    <property type="term" value="P:mitochondrial DNA metabolic process"/>
    <property type="evidence" value="ECO:0007669"/>
    <property type="project" value="TreeGrafter"/>
</dbReference>
<organism evidence="5 6">
    <name type="scientific">Leptosphaeria maculans (strain JN3 / isolate v23.1.3 / race Av1-4-5-6-7-8)</name>
    <name type="common">Blackleg fungus</name>
    <name type="synonym">Phoma lingam</name>
    <dbReference type="NCBI Taxonomy" id="985895"/>
    <lineage>
        <taxon>Eukaryota</taxon>
        <taxon>Fungi</taxon>
        <taxon>Dikarya</taxon>
        <taxon>Ascomycota</taxon>
        <taxon>Pezizomycotina</taxon>
        <taxon>Dothideomycetes</taxon>
        <taxon>Pleosporomycetidae</taxon>
        <taxon>Pleosporales</taxon>
        <taxon>Pleosporineae</taxon>
        <taxon>Leptosphaeriaceae</taxon>
        <taxon>Plenodomus</taxon>
        <taxon>Plenodomus lingam/Leptosphaeria maculans species complex</taxon>
    </lineage>
</organism>
<dbReference type="OrthoDB" id="16911at2759"/>
<evidence type="ECO:0000259" key="3">
    <source>
        <dbReference type="PROSITE" id="PS51192"/>
    </source>
</evidence>
<feature type="region of interest" description="Disordered" evidence="2">
    <location>
        <begin position="19"/>
        <end position="68"/>
    </location>
</feature>
<dbReference type="eggNOG" id="ENOG502QT4U">
    <property type="taxonomic scope" value="Eukaryota"/>
</dbReference>
<dbReference type="GeneID" id="13288942"/>
<dbReference type="PANTHER" id="PTHR47396">
    <property type="entry name" value="TYPE I RESTRICTION ENZYME ECOKI R PROTEIN"/>
    <property type="match status" value="1"/>
</dbReference>
<dbReference type="GO" id="GO:0061749">
    <property type="term" value="F:forked DNA-dependent helicase activity"/>
    <property type="evidence" value="ECO:0007669"/>
    <property type="project" value="TreeGrafter"/>
</dbReference>
<evidence type="ECO:0000313" key="5">
    <source>
        <dbReference type="EMBL" id="CBX99388.1"/>
    </source>
</evidence>
<accession>E5A6Z3</accession>
<feature type="region of interest" description="Disordered" evidence="2">
    <location>
        <begin position="649"/>
        <end position="683"/>
    </location>
</feature>
<dbReference type="STRING" id="985895.E5A6Z3"/>
<dbReference type="InterPro" id="IPR001650">
    <property type="entry name" value="Helicase_C-like"/>
</dbReference>
<dbReference type="Pfam" id="PF04851">
    <property type="entry name" value="ResIII"/>
    <property type="match status" value="1"/>
</dbReference>
<dbReference type="HOGENOM" id="CLU_014765_0_0_1"/>
<keyword evidence="1 5" id="KW-0547">Nucleotide-binding</keyword>
<gene>
    <name evidence="5" type="ORF">LEMA_P086270.1</name>
</gene>
<feature type="domain" description="Helicase C-terminal" evidence="4">
    <location>
        <begin position="304"/>
        <end position="478"/>
    </location>
</feature>
<dbReference type="PROSITE" id="PS51194">
    <property type="entry name" value="HELICASE_CTER"/>
    <property type="match status" value="1"/>
</dbReference>
<dbReference type="Gene3D" id="3.40.50.300">
    <property type="entry name" value="P-loop containing nucleotide triphosphate hydrolases"/>
    <property type="match status" value="2"/>
</dbReference>
<name>E5A6Z3_LEPMJ</name>
<evidence type="ECO:0000256" key="2">
    <source>
        <dbReference type="SAM" id="MobiDB-lite"/>
    </source>
</evidence>
<proteinExistence type="predicted"/>
<dbReference type="PANTHER" id="PTHR47396:SF1">
    <property type="entry name" value="ATP-DEPENDENT HELICASE IRC3-RELATED"/>
    <property type="match status" value="1"/>
</dbReference>
<dbReference type="GO" id="GO:0070125">
    <property type="term" value="P:mitochondrial translational elongation"/>
    <property type="evidence" value="ECO:0007669"/>
    <property type="project" value="TreeGrafter"/>
</dbReference>
<dbReference type="GO" id="GO:0000403">
    <property type="term" value="F:Y-form DNA binding"/>
    <property type="evidence" value="ECO:0007669"/>
    <property type="project" value="TreeGrafter"/>
</dbReference>
<dbReference type="SMART" id="SM00490">
    <property type="entry name" value="HELICc"/>
    <property type="match status" value="1"/>
</dbReference>
<evidence type="ECO:0000313" key="6">
    <source>
        <dbReference type="Proteomes" id="UP000002668"/>
    </source>
</evidence>
<dbReference type="GO" id="GO:0036121">
    <property type="term" value="F:double-stranded DNA helicase activity"/>
    <property type="evidence" value="ECO:0007669"/>
    <property type="project" value="TreeGrafter"/>
</dbReference>
<keyword evidence="1 5" id="KW-0347">Helicase</keyword>
<dbReference type="Proteomes" id="UP000002668">
    <property type="component" value="Genome"/>
</dbReference>
<keyword evidence="1 5" id="KW-0378">Hydrolase</keyword>
<evidence type="ECO:0000259" key="4">
    <source>
        <dbReference type="PROSITE" id="PS51194"/>
    </source>
</evidence>
<dbReference type="InterPro" id="IPR006935">
    <property type="entry name" value="Helicase/UvrB_N"/>
</dbReference>
<keyword evidence="1 5" id="KW-0067">ATP-binding</keyword>
<reference evidence="6" key="1">
    <citation type="journal article" date="2011" name="Nat. Commun.">
        <title>Effector diversification within compartments of the Leptosphaeria maculans genome affected by Repeat-Induced Point mutations.</title>
        <authorList>
            <person name="Rouxel T."/>
            <person name="Grandaubert J."/>
            <person name="Hane J.K."/>
            <person name="Hoede C."/>
            <person name="van de Wouw A.P."/>
            <person name="Couloux A."/>
            <person name="Dominguez V."/>
            <person name="Anthouard V."/>
            <person name="Bally P."/>
            <person name="Bourras S."/>
            <person name="Cozijnsen A.J."/>
            <person name="Ciuffetti L.M."/>
            <person name="Degrave A."/>
            <person name="Dilmaghani A."/>
            <person name="Duret L."/>
            <person name="Fudal I."/>
            <person name="Goodwin S.B."/>
            <person name="Gout L."/>
            <person name="Glaser N."/>
            <person name="Linglin J."/>
            <person name="Kema G.H.J."/>
            <person name="Lapalu N."/>
            <person name="Lawrence C.B."/>
            <person name="May K."/>
            <person name="Meyer M."/>
            <person name="Ollivier B."/>
            <person name="Poulain J."/>
            <person name="Schoch C.L."/>
            <person name="Simon A."/>
            <person name="Spatafora J.W."/>
            <person name="Stachowiak A."/>
            <person name="Turgeon B.G."/>
            <person name="Tyler B.M."/>
            <person name="Vincent D."/>
            <person name="Weissenbach J."/>
            <person name="Amselem J."/>
            <person name="Quesneville H."/>
            <person name="Oliver R.P."/>
            <person name="Wincker P."/>
            <person name="Balesdent M.-H."/>
            <person name="Howlett B.J."/>
        </authorList>
    </citation>
    <scope>NUCLEOTIDE SEQUENCE [LARGE SCALE GENOMIC DNA]</scope>
    <source>
        <strain evidence="6">JN3 / isolate v23.1.3 / race Av1-4-5-6-7-8</strain>
    </source>
</reference>
<dbReference type="GO" id="GO:0005524">
    <property type="term" value="F:ATP binding"/>
    <property type="evidence" value="ECO:0007669"/>
    <property type="project" value="InterPro"/>
</dbReference>
<feature type="domain" description="Helicase ATP-binding" evidence="3">
    <location>
        <begin position="83"/>
        <end position="249"/>
    </location>
</feature>
<dbReference type="SUPFAM" id="SSF52540">
    <property type="entry name" value="P-loop containing nucleoside triphosphate hydrolases"/>
    <property type="match status" value="1"/>
</dbReference>
<dbReference type="SMART" id="SM00487">
    <property type="entry name" value="DEXDc"/>
    <property type="match status" value="1"/>
</dbReference>
<sequence>MFRYSPHGLALRLLTGAGRVPSCTTPTRQASRLHRRSPSSPPPVAVAPSPPIPPPKPRPPPSPPPSSITLREYQEECIQAVLSYLEAGHKRLGVSLATGSGKTVIFTHLIDRVPAVGNASQTLILAHRRELVEQAARHCAYAYPDKHVDIEMGKVHASGAADITVASIQSITSGDRLAKFDPSRYKLVLVDEAHHIVGQTYLDVLEHFGLRHVADWTGVTVPALVGVSATLSRFDGKRLGTVIDHIVYHRDYVDMIEENWLTDVLFTTVEIKADLTKVSTGANGDFQTAALSQAINTNETNDLVIRTWSAKAKGRNSTLVFCVDLSHVTNLTNNFRACGVDAQFVTGDTPAKIRSARIEAFRRGEFPVLLNCGVFTEGTDIPNIDCVLLARPTKSRNLLVQMIGRGMRLHKDKENCHVIDMVAALSTGVVSTPTLFGLDPAEIVDLADMKKMTELKERRESEKQREAQAAAVKQKTIATKLPGTVTFTDYDSVHDLIADGTGDQYIRNLSQNAWVGVGDGKYVLTGNNGNYLIIEPSDKSEGCFRAKCYWKLPADKKVKSPYGTPRTIAEGESFEHVVHAADTYAADAFEHMWIYKNQAWRRGPASQAQVDFLNKFRPKEDALKPSDLSKGKAGDMITRIKHGVKGRFDKASTKQRVAKRTKERAESLHQKLQGQVQVGPLNP</sequence>
<dbReference type="FunCoup" id="E5A6Z3">
    <property type="interactions" value="14"/>
</dbReference>
<evidence type="ECO:0000256" key="1">
    <source>
        <dbReference type="ARBA" id="ARBA00022806"/>
    </source>
</evidence>